<evidence type="ECO:0000313" key="2">
    <source>
        <dbReference type="Proteomes" id="UP000293092"/>
    </source>
</evidence>
<dbReference type="EMBL" id="PIQJ01000001">
    <property type="protein sequence ID" value="RZQ56292.1"/>
    <property type="molecule type" value="Genomic_DNA"/>
</dbReference>
<name>A0ACD2HI49_9GAMM</name>
<sequence length="387" mass="44589">MRAYVKGAFFRTQQAIVLFSFYFYKLFFPYSLQRKWVIAGAETASMLYNLASALPNSISVNFEKNKYYKFEYDYDFSTSNRFKIFNLLLVRPWLLGKLAADHNNFIYLGSSGFCSFYDDGREWEFKFLKCKKKTIVCYYGGSEIRSFKLLNEYAAKNGIDVLTTYQAITNPALASPKAECRRYKLALASDKYADFIFNPPMDQMSYMTSETLPCQYFVDKNLFSLNLGKYVGTFKPVIVHGPSSPLIKGTPLVRAAIKKLQQEGYEFEYRELINVPHQVILDNLKQAHIVLNEFYAFMPGVFTMEALANSCAVLTSADPEIETTLSENVTEAWMVTPYWLVYDHLKKLLDEPSLQKKYAEAGYLWAINNVADDVAYERFAKLISEAR</sequence>
<proteinExistence type="predicted"/>
<reference evidence="1" key="1">
    <citation type="submission" date="2017-11" db="EMBL/GenBank/DDBJ databases">
        <title>Comparative genomic and phylogenomic analyses of the family Idiomarinaceae.</title>
        <authorList>
            <person name="Liu Y."/>
            <person name="Shao Z."/>
        </authorList>
    </citation>
    <scope>NUCLEOTIDE SEQUENCE</scope>
    <source>
        <strain evidence="1">PIN1</strain>
    </source>
</reference>
<organism evidence="1 2">
    <name type="scientific">Pseudidiomarina tainanensis</name>
    <dbReference type="NCBI Taxonomy" id="502365"/>
    <lineage>
        <taxon>Bacteria</taxon>
        <taxon>Pseudomonadati</taxon>
        <taxon>Pseudomonadota</taxon>
        <taxon>Gammaproteobacteria</taxon>
        <taxon>Alteromonadales</taxon>
        <taxon>Idiomarinaceae</taxon>
        <taxon>Pseudidiomarina</taxon>
    </lineage>
</organism>
<evidence type="ECO:0000313" key="1">
    <source>
        <dbReference type="EMBL" id="RZQ56292.1"/>
    </source>
</evidence>
<keyword evidence="2" id="KW-1185">Reference proteome</keyword>
<gene>
    <name evidence="1" type="ORF">CWI82_02995</name>
</gene>
<comment type="caution">
    <text evidence="1">The sequence shown here is derived from an EMBL/GenBank/DDBJ whole genome shotgun (WGS) entry which is preliminary data.</text>
</comment>
<protein>
    <submittedName>
        <fullName evidence="1">Uncharacterized protein</fullName>
    </submittedName>
</protein>
<accession>A0ACD2HI49</accession>
<dbReference type="Proteomes" id="UP000293092">
    <property type="component" value="Unassembled WGS sequence"/>
</dbReference>